<accession>A0A0H5H058</accession>
<reference evidence="1 2" key="1">
    <citation type="submission" date="2015-03" db="EMBL/GenBank/DDBJ databases">
        <authorList>
            <person name="Murphy D."/>
        </authorList>
    </citation>
    <scope>NUCLEOTIDE SEQUENCE [LARGE SCALE GENOMIC DNA]</scope>
    <source>
        <strain evidence="1 2">IP26249</strain>
    </source>
</reference>
<proteinExistence type="predicted"/>
<protein>
    <submittedName>
        <fullName evidence="1">Putative IS110 Familly transposase</fullName>
    </submittedName>
</protein>
<dbReference type="Proteomes" id="UP000048841">
    <property type="component" value="Unassembled WGS sequence"/>
</dbReference>
<evidence type="ECO:0000313" key="1">
    <source>
        <dbReference type="EMBL" id="CFQ78184.1"/>
    </source>
</evidence>
<name>A0A0H5H058_YEREN</name>
<dbReference type="AlphaFoldDB" id="A0A0H5H058"/>
<organism evidence="1 2">
    <name type="scientific">Yersinia enterocolitica</name>
    <dbReference type="NCBI Taxonomy" id="630"/>
    <lineage>
        <taxon>Bacteria</taxon>
        <taxon>Pseudomonadati</taxon>
        <taxon>Pseudomonadota</taxon>
        <taxon>Gammaproteobacteria</taxon>
        <taxon>Enterobacterales</taxon>
        <taxon>Yersiniaceae</taxon>
        <taxon>Yersinia</taxon>
    </lineage>
</organism>
<dbReference type="EMBL" id="CGBR01000093">
    <property type="protein sequence ID" value="CFQ78184.1"/>
    <property type="molecule type" value="Genomic_DNA"/>
</dbReference>
<sequence>MQNISLIGIDLGKHSFHIHCQDKHGNALLRKSFPARSLPSSSPIVPPPLW</sequence>
<dbReference type="RefSeq" id="WP_005178761.1">
    <property type="nucleotide sequence ID" value="NZ_CP140120.1"/>
</dbReference>
<gene>
    <name evidence="1" type="ORF">ERS137941_04259</name>
</gene>
<evidence type="ECO:0000313" key="2">
    <source>
        <dbReference type="Proteomes" id="UP000048841"/>
    </source>
</evidence>